<dbReference type="EMBL" id="JAGQHR010000569">
    <property type="protein sequence ID" value="MCA9729088.1"/>
    <property type="molecule type" value="Genomic_DNA"/>
</dbReference>
<reference evidence="1" key="2">
    <citation type="journal article" date="2021" name="Microbiome">
        <title>Successional dynamics and alternative stable states in a saline activated sludge microbial community over 9 years.</title>
        <authorList>
            <person name="Wang Y."/>
            <person name="Ye J."/>
            <person name="Ju F."/>
            <person name="Liu L."/>
            <person name="Boyd J.A."/>
            <person name="Deng Y."/>
            <person name="Parks D.H."/>
            <person name="Jiang X."/>
            <person name="Yin X."/>
            <person name="Woodcroft B.J."/>
            <person name="Tyson G.W."/>
            <person name="Hugenholtz P."/>
            <person name="Polz M.F."/>
            <person name="Zhang T."/>
        </authorList>
    </citation>
    <scope>NUCLEOTIDE SEQUENCE</scope>
    <source>
        <strain evidence="1">HKST-UBA01</strain>
    </source>
</reference>
<dbReference type="AlphaFoldDB" id="A0A956RQB5"/>
<feature type="non-terminal residue" evidence="1">
    <location>
        <position position="71"/>
    </location>
</feature>
<sequence length="71" mass="7806">MEALRSLDERADVSSLGEVVYVHHATSIPDRDAHGDLQNWILEPETGNRRYLGAAGDPAWDSSGRKLCLVS</sequence>
<accession>A0A956RQB5</accession>
<evidence type="ECO:0000313" key="1">
    <source>
        <dbReference type="EMBL" id="MCA9729088.1"/>
    </source>
</evidence>
<reference evidence="1" key="1">
    <citation type="submission" date="2020-04" db="EMBL/GenBank/DDBJ databases">
        <authorList>
            <person name="Zhang T."/>
        </authorList>
    </citation>
    <scope>NUCLEOTIDE SEQUENCE</scope>
    <source>
        <strain evidence="1">HKST-UBA01</strain>
    </source>
</reference>
<protein>
    <submittedName>
        <fullName evidence="1">Uncharacterized protein</fullName>
    </submittedName>
</protein>
<evidence type="ECO:0000313" key="2">
    <source>
        <dbReference type="Proteomes" id="UP000697710"/>
    </source>
</evidence>
<name>A0A956RQB5_UNCEI</name>
<comment type="caution">
    <text evidence="1">The sequence shown here is derived from an EMBL/GenBank/DDBJ whole genome shotgun (WGS) entry which is preliminary data.</text>
</comment>
<proteinExistence type="predicted"/>
<organism evidence="1 2">
    <name type="scientific">Eiseniibacteriota bacterium</name>
    <dbReference type="NCBI Taxonomy" id="2212470"/>
    <lineage>
        <taxon>Bacteria</taxon>
        <taxon>Candidatus Eiseniibacteriota</taxon>
    </lineage>
</organism>
<gene>
    <name evidence="1" type="ORF">KC729_15460</name>
</gene>
<dbReference type="Proteomes" id="UP000697710">
    <property type="component" value="Unassembled WGS sequence"/>
</dbReference>